<gene>
    <name evidence="9" type="ORF">g.4684</name>
</gene>
<evidence type="ECO:0000256" key="5">
    <source>
        <dbReference type="ARBA" id="ARBA00023136"/>
    </source>
</evidence>
<evidence type="ECO:0000313" key="9">
    <source>
        <dbReference type="EMBL" id="MBY14954.1"/>
    </source>
</evidence>
<sequence>MGGTYVGQDGTFATVLAAKMNATLVYVSEKSANGKIYYGYKWADGRAYGTFAGLIGGWADVSINGHFLKDYNCYLAELTRHITSDKVCLLTPKAGVIPPMMTVLMSFQREVWMMTAITCVLVTVIYFAAAALDTHRPGPTGCDLGLEIYRMFIGAPTNRVFAYSCRRILTSFCLFFTLVILNAFQVTVIKIAMTNFTRSTNNIIVYYIKLIIAIIDECYRDH</sequence>
<feature type="transmembrane region" description="Helical" evidence="8">
    <location>
        <begin position="111"/>
        <end position="129"/>
    </location>
</feature>
<dbReference type="PANTHER" id="PTHR42643">
    <property type="entry name" value="IONOTROPIC RECEPTOR 20A-RELATED"/>
    <property type="match status" value="1"/>
</dbReference>
<protein>
    <submittedName>
        <fullName evidence="9">Uncharacterized protein</fullName>
    </submittedName>
</protein>
<dbReference type="InterPro" id="IPR052192">
    <property type="entry name" value="Insect_Ionotropic_Sensory_Rcpt"/>
</dbReference>
<reference evidence="9" key="1">
    <citation type="submission" date="2018-04" db="EMBL/GenBank/DDBJ databases">
        <title>Transcriptome of Schizaphis graminum biotype I.</title>
        <authorList>
            <person name="Scully E.D."/>
            <person name="Geib S.M."/>
            <person name="Palmer N.A."/>
            <person name="Koch K."/>
            <person name="Bradshaw J."/>
            <person name="Heng-Moss T."/>
            <person name="Sarath G."/>
        </authorList>
    </citation>
    <scope>NUCLEOTIDE SEQUENCE</scope>
</reference>
<organism evidence="9">
    <name type="scientific">Schizaphis graminum</name>
    <name type="common">Green bug aphid</name>
    <dbReference type="NCBI Taxonomy" id="13262"/>
    <lineage>
        <taxon>Eukaryota</taxon>
        <taxon>Metazoa</taxon>
        <taxon>Ecdysozoa</taxon>
        <taxon>Arthropoda</taxon>
        <taxon>Hexapoda</taxon>
        <taxon>Insecta</taxon>
        <taxon>Pterygota</taxon>
        <taxon>Neoptera</taxon>
        <taxon>Paraneoptera</taxon>
        <taxon>Hemiptera</taxon>
        <taxon>Sternorrhyncha</taxon>
        <taxon>Aphidomorpha</taxon>
        <taxon>Aphidoidea</taxon>
        <taxon>Aphididae</taxon>
        <taxon>Aphidini</taxon>
        <taxon>Schizaphis</taxon>
    </lineage>
</organism>
<evidence type="ECO:0000256" key="8">
    <source>
        <dbReference type="SAM" id="Phobius"/>
    </source>
</evidence>
<evidence type="ECO:0000256" key="6">
    <source>
        <dbReference type="ARBA" id="ARBA00023170"/>
    </source>
</evidence>
<keyword evidence="3 8" id="KW-0812">Transmembrane</keyword>
<accession>A0A2S2NCL7</accession>
<evidence type="ECO:0000256" key="4">
    <source>
        <dbReference type="ARBA" id="ARBA00022989"/>
    </source>
</evidence>
<keyword evidence="6" id="KW-0675">Receptor</keyword>
<evidence type="ECO:0000256" key="1">
    <source>
        <dbReference type="ARBA" id="ARBA00004651"/>
    </source>
</evidence>
<evidence type="ECO:0000256" key="3">
    <source>
        <dbReference type="ARBA" id="ARBA00022692"/>
    </source>
</evidence>
<keyword evidence="4 8" id="KW-1133">Transmembrane helix</keyword>
<dbReference type="AlphaFoldDB" id="A0A2S2NCL7"/>
<keyword evidence="2" id="KW-1003">Cell membrane</keyword>
<name>A0A2S2NCL7_SCHGA</name>
<feature type="transmembrane region" description="Helical" evidence="8">
    <location>
        <begin position="168"/>
        <end position="189"/>
    </location>
</feature>
<dbReference type="PANTHER" id="PTHR42643:SF31">
    <property type="entry name" value="IONOTROPIC RECEPTOR 68B-RELATED"/>
    <property type="match status" value="1"/>
</dbReference>
<keyword evidence="5 8" id="KW-0472">Membrane</keyword>
<dbReference type="GO" id="GO:0005886">
    <property type="term" value="C:plasma membrane"/>
    <property type="evidence" value="ECO:0007669"/>
    <property type="project" value="UniProtKB-SubCell"/>
</dbReference>
<comment type="subcellular location">
    <subcellularLocation>
        <location evidence="1">Cell membrane</location>
        <topology evidence="1">Multi-pass membrane protein</topology>
    </subcellularLocation>
</comment>
<proteinExistence type="predicted"/>
<dbReference type="EMBL" id="GGMR01002335">
    <property type="protein sequence ID" value="MBY14954.1"/>
    <property type="molecule type" value="Transcribed_RNA"/>
</dbReference>
<keyword evidence="7" id="KW-0325">Glycoprotein</keyword>
<evidence type="ECO:0000256" key="2">
    <source>
        <dbReference type="ARBA" id="ARBA00022475"/>
    </source>
</evidence>
<evidence type="ECO:0000256" key="7">
    <source>
        <dbReference type="ARBA" id="ARBA00023180"/>
    </source>
</evidence>